<evidence type="ECO:0000256" key="1">
    <source>
        <dbReference type="ARBA" id="ARBA00001917"/>
    </source>
</evidence>
<keyword evidence="3" id="KW-0285">Flavoprotein</keyword>
<dbReference type="InterPro" id="IPR000415">
    <property type="entry name" value="Nitroreductase-like"/>
</dbReference>
<organism evidence="7 8">
    <name type="scientific">Ruminiclostridium herbifermentans</name>
    <dbReference type="NCBI Taxonomy" id="2488810"/>
    <lineage>
        <taxon>Bacteria</taxon>
        <taxon>Bacillati</taxon>
        <taxon>Bacillota</taxon>
        <taxon>Clostridia</taxon>
        <taxon>Eubacteriales</taxon>
        <taxon>Oscillospiraceae</taxon>
        <taxon>Ruminiclostridium</taxon>
    </lineage>
</organism>
<reference evidence="7 8" key="1">
    <citation type="submission" date="2020-09" db="EMBL/GenBank/DDBJ databases">
        <title>Characterization and genome sequencing of Ruminiclostridium sp. nov. MA18.</title>
        <authorList>
            <person name="Rettenmaier R."/>
            <person name="Kowollik M.-L."/>
            <person name="Liebl W."/>
            <person name="Zverlov V."/>
        </authorList>
    </citation>
    <scope>NUCLEOTIDE SEQUENCE [LARGE SCALE GENOMIC DNA]</scope>
    <source>
        <strain evidence="7 8">MA18</strain>
    </source>
</reference>
<dbReference type="KEGG" id="rher:EHE19_010530"/>
<keyword evidence="4" id="KW-0288">FMN</keyword>
<dbReference type="GO" id="GO:0016491">
    <property type="term" value="F:oxidoreductase activity"/>
    <property type="evidence" value="ECO:0007669"/>
    <property type="project" value="UniProtKB-KW"/>
</dbReference>
<evidence type="ECO:0000256" key="4">
    <source>
        <dbReference type="ARBA" id="ARBA00022643"/>
    </source>
</evidence>
<evidence type="ECO:0000259" key="6">
    <source>
        <dbReference type="Pfam" id="PF14512"/>
    </source>
</evidence>
<sequence>MTNQELYNAIFKRKSVRKYDMTPLSEEILDEIKSYVDNLMPLIDNIRYSISFLSEVDTKLLIPVKFAPHYICIYSEKKDGYLTNAGFLLQQIDLYLSARGIGSCWLGFFKPKKEVNTQNGLEFVILLAFGNPKESVHRKSISEFSRKSISEISLIKSAEKLLEPVRLAPSAINSQPWFFSGDLNEIIVSRQKLSKLKAPFVDRYNQIDIGIALYHLWLSLEHEGNAATFDFNCADAPEGYEFIVKVIAKEK</sequence>
<evidence type="ECO:0000313" key="8">
    <source>
        <dbReference type="Proteomes" id="UP000306409"/>
    </source>
</evidence>
<accession>A0A4U7JK86</accession>
<evidence type="ECO:0000256" key="5">
    <source>
        <dbReference type="ARBA" id="ARBA00023002"/>
    </source>
</evidence>
<dbReference type="Proteomes" id="UP000306409">
    <property type="component" value="Chromosome"/>
</dbReference>
<dbReference type="Gene3D" id="3.40.109.10">
    <property type="entry name" value="NADH Oxidase"/>
    <property type="match status" value="1"/>
</dbReference>
<dbReference type="PANTHER" id="PTHR43673:SF2">
    <property type="entry name" value="NITROREDUCTASE"/>
    <property type="match status" value="1"/>
</dbReference>
<dbReference type="OrthoDB" id="9814075at2"/>
<evidence type="ECO:0000256" key="2">
    <source>
        <dbReference type="ARBA" id="ARBA00007118"/>
    </source>
</evidence>
<dbReference type="InterPro" id="IPR029478">
    <property type="entry name" value="TM1586_NiRdase"/>
</dbReference>
<dbReference type="EMBL" id="CP061336">
    <property type="protein sequence ID" value="QNU65376.1"/>
    <property type="molecule type" value="Genomic_DNA"/>
</dbReference>
<gene>
    <name evidence="7" type="ORF">EHE19_010530</name>
</gene>
<keyword evidence="8" id="KW-1185">Reference proteome</keyword>
<dbReference type="SUPFAM" id="SSF55469">
    <property type="entry name" value="FMN-dependent nitroreductase-like"/>
    <property type="match status" value="1"/>
</dbReference>
<proteinExistence type="inferred from homology"/>
<comment type="cofactor">
    <cofactor evidence="1">
        <name>FMN</name>
        <dbReference type="ChEBI" id="CHEBI:58210"/>
    </cofactor>
</comment>
<evidence type="ECO:0000256" key="3">
    <source>
        <dbReference type="ARBA" id="ARBA00022630"/>
    </source>
</evidence>
<name>A0A4U7JK86_9FIRM</name>
<dbReference type="RefSeq" id="WP_137695973.1">
    <property type="nucleotide sequence ID" value="NZ_CP061336.1"/>
</dbReference>
<feature type="domain" description="Putative nitroreductase TM1586" evidence="6">
    <location>
        <begin position="5"/>
        <end position="219"/>
    </location>
</feature>
<evidence type="ECO:0000313" key="7">
    <source>
        <dbReference type="EMBL" id="QNU65376.1"/>
    </source>
</evidence>
<protein>
    <submittedName>
        <fullName evidence="7">Nitroreductase</fullName>
    </submittedName>
</protein>
<dbReference type="AlphaFoldDB" id="A0A4U7JK86"/>
<dbReference type="PANTHER" id="PTHR43673">
    <property type="entry name" value="NAD(P)H NITROREDUCTASE YDGI-RELATED"/>
    <property type="match status" value="1"/>
</dbReference>
<keyword evidence="5" id="KW-0560">Oxidoreductase</keyword>
<dbReference type="Pfam" id="PF14512">
    <property type="entry name" value="TM1586_NiRdase"/>
    <property type="match status" value="1"/>
</dbReference>
<dbReference type="Gene3D" id="3.40.109.30">
    <property type="entry name" value="putative nitroreductase (tm1586), domain 2"/>
    <property type="match status" value="1"/>
</dbReference>
<comment type="similarity">
    <text evidence="2">Belongs to the nitroreductase family.</text>
</comment>